<evidence type="ECO:0000313" key="3">
    <source>
        <dbReference type="Proteomes" id="UP000192911"/>
    </source>
</evidence>
<keyword evidence="1" id="KW-0472">Membrane</keyword>
<name>A0A1X7GNW0_TRICW</name>
<gene>
    <name evidence="2" type="ORF">SAMN06295900_11714</name>
</gene>
<evidence type="ECO:0000313" key="2">
    <source>
        <dbReference type="EMBL" id="SMF72542.1"/>
    </source>
</evidence>
<dbReference type="AlphaFoldDB" id="A0A1X7GNW0"/>
<evidence type="ECO:0008006" key="4">
    <source>
        <dbReference type="Google" id="ProtNLM"/>
    </source>
</evidence>
<keyword evidence="1" id="KW-1133">Transmembrane helix</keyword>
<dbReference type="Proteomes" id="UP000192911">
    <property type="component" value="Unassembled WGS sequence"/>
</dbReference>
<proteinExistence type="predicted"/>
<feature type="transmembrane region" description="Helical" evidence="1">
    <location>
        <begin position="100"/>
        <end position="120"/>
    </location>
</feature>
<dbReference type="EMBL" id="FXAH01000017">
    <property type="protein sequence ID" value="SMF72542.1"/>
    <property type="molecule type" value="Genomic_DNA"/>
</dbReference>
<reference evidence="3" key="1">
    <citation type="submission" date="2017-04" db="EMBL/GenBank/DDBJ databases">
        <authorList>
            <person name="Varghese N."/>
            <person name="Submissions S."/>
        </authorList>
    </citation>
    <scope>NUCLEOTIDE SEQUENCE [LARGE SCALE GENOMIC DNA]</scope>
    <source>
        <strain evidence="3">Ballard 720</strain>
    </source>
</reference>
<keyword evidence="3" id="KW-1185">Reference proteome</keyword>
<keyword evidence="1" id="KW-0812">Transmembrane</keyword>
<evidence type="ECO:0000256" key="1">
    <source>
        <dbReference type="SAM" id="Phobius"/>
    </source>
</evidence>
<sequence length="126" mass="14421">MSVTTLADIVLLVHACVVLFIVGGFVAILIGHRFGWPWVRSPVFRFAHLCAIGIVALLALFDVPCPLTWFEGWLRQDRTMPQGWVAYWVARLLYYDLPTWVFTAAYVAFALAVLVAWRFVPPRTRR</sequence>
<organism evidence="2 3">
    <name type="scientific">Trinickia caryophylli</name>
    <name type="common">Paraburkholderia caryophylli</name>
    <dbReference type="NCBI Taxonomy" id="28094"/>
    <lineage>
        <taxon>Bacteria</taxon>
        <taxon>Pseudomonadati</taxon>
        <taxon>Pseudomonadota</taxon>
        <taxon>Betaproteobacteria</taxon>
        <taxon>Burkholderiales</taxon>
        <taxon>Burkholderiaceae</taxon>
        <taxon>Trinickia</taxon>
    </lineage>
</organism>
<dbReference type="InterPro" id="IPR021218">
    <property type="entry name" value="DUF2784"/>
</dbReference>
<feature type="transmembrane region" description="Helical" evidence="1">
    <location>
        <begin position="6"/>
        <end position="31"/>
    </location>
</feature>
<dbReference type="RefSeq" id="WP_085229930.1">
    <property type="nucleotide sequence ID" value="NZ_BSQD01000015.1"/>
</dbReference>
<protein>
    <recommendedName>
        <fullName evidence="4">DUF2784 domain-containing protein</fullName>
    </recommendedName>
</protein>
<dbReference type="GeneID" id="95550027"/>
<dbReference type="OrthoDB" id="370375at2"/>
<accession>A0A1X7GNW0</accession>
<dbReference type="Pfam" id="PF10861">
    <property type="entry name" value="DUF2784"/>
    <property type="match status" value="1"/>
</dbReference>
<feature type="transmembrane region" description="Helical" evidence="1">
    <location>
        <begin position="43"/>
        <end position="61"/>
    </location>
</feature>